<name>A0A9P0DP43_PHACE</name>
<evidence type="ECO:0000256" key="3">
    <source>
        <dbReference type="ARBA" id="ARBA00022553"/>
    </source>
</evidence>
<dbReference type="PANTHER" id="PTHR18902:SF25">
    <property type="entry name" value="GRIP AND COILED-COIL DOMAIN-CONTAINING PROTEIN 2"/>
    <property type="match status" value="1"/>
</dbReference>
<evidence type="ECO:0000256" key="5">
    <source>
        <dbReference type="SAM" id="Coils"/>
    </source>
</evidence>
<comment type="subcellular location">
    <subcellularLocation>
        <location evidence="1">Cytoplasm</location>
    </subcellularLocation>
</comment>
<keyword evidence="3" id="KW-0597">Phosphoprotein</keyword>
<keyword evidence="9" id="KW-1185">Reference proteome</keyword>
<gene>
    <name evidence="8" type="ORF">PHAECO_LOCUS10744</name>
</gene>
<keyword evidence="2" id="KW-0963">Cytoplasm</keyword>
<dbReference type="OrthoDB" id="1926336at2759"/>
<dbReference type="InterPro" id="IPR051841">
    <property type="entry name" value="MT-Golgi_org_protein"/>
</dbReference>
<evidence type="ECO:0000256" key="4">
    <source>
        <dbReference type="ARBA" id="ARBA00023054"/>
    </source>
</evidence>
<feature type="region of interest" description="Disordered" evidence="6">
    <location>
        <begin position="1310"/>
        <end position="1333"/>
    </location>
</feature>
<feature type="coiled-coil region" evidence="5">
    <location>
        <begin position="34"/>
        <end position="149"/>
    </location>
</feature>
<evidence type="ECO:0000256" key="6">
    <source>
        <dbReference type="SAM" id="MobiDB-lite"/>
    </source>
</evidence>
<dbReference type="Gene3D" id="1.10.220.60">
    <property type="entry name" value="GRIP domain"/>
    <property type="match status" value="1"/>
</dbReference>
<feature type="coiled-coil region" evidence="5">
    <location>
        <begin position="596"/>
        <end position="788"/>
    </location>
</feature>
<dbReference type="PROSITE" id="PS50913">
    <property type="entry name" value="GRIP"/>
    <property type="match status" value="1"/>
</dbReference>
<evidence type="ECO:0000256" key="1">
    <source>
        <dbReference type="ARBA" id="ARBA00004496"/>
    </source>
</evidence>
<dbReference type="GO" id="GO:0005794">
    <property type="term" value="C:Golgi apparatus"/>
    <property type="evidence" value="ECO:0007669"/>
    <property type="project" value="TreeGrafter"/>
</dbReference>
<evidence type="ECO:0000313" key="8">
    <source>
        <dbReference type="EMBL" id="CAH1176160.1"/>
    </source>
</evidence>
<feature type="coiled-coil region" evidence="5">
    <location>
        <begin position="1207"/>
        <end position="1309"/>
    </location>
</feature>
<evidence type="ECO:0000313" key="9">
    <source>
        <dbReference type="Proteomes" id="UP001153737"/>
    </source>
</evidence>
<keyword evidence="4 5" id="KW-0175">Coiled coil</keyword>
<feature type="coiled-coil region" evidence="5">
    <location>
        <begin position="186"/>
        <end position="268"/>
    </location>
</feature>
<sequence>MDQAVSIDSNKRGNLEDLSKDDLIKKCIHLLTIAQKAKQAKSILQEENAKLKDDFERNLSASQEMIENLTQQKLSLTSNVDELKTQNKFYIEKIKVSEDDLRECQELLNSSDNENISYQRQISRLTEENEQLLNDLDALEKQIEKFKDIGVQQQTQLLELEKNKTQDDRRNMDELQGMLSVSLEEVKRLKVDNNMLLDKLDNLQTQLAEKDINLEIISEKLVSKNNLMKEMQEEIDNLKVTNECEDNIKRLEENNMKMKEKVKLYHSKIVKFASIAKQLQEDKDTILDLFRVYNDQVNDWKDKLQVGERCLVGFISNMESENLLLKQQVMNSDSDLGKKLSELNLNHENEIKIIRDQYENEKSHILKKLNSKEEIIENMMKENQLLKQNMNDSKQDENIFDDKMKEVNASNEDLKKMNDKLKNETLLLQDKVQCMEKLNSDLSTNINKLAETIEEHNILIDSLRSENQAVKENWEELKLSCKQLETENIFLNTQLKESIPRKECEEIQIKLRKTELDLQQNQEFLERLKINYQNFKTEKDKTLKELENEIRILQNENTNVRKSKDELLMELDLVNSEKKNFKITLKEKTDEFYKILDENQNKLVEYEKLIKELQMQNKSSEKLGSLSSEEIHNLAEENKSLNKANEMLLEKLDEYEQSHTNLNHSYCQTDEISTDVKNVEEQLAHLKQENTELLSEMNEMNQAIKERGGNISKLEAHCEEVMKKLQIYETQANKNIDNITEKENTIEKLRKELEQLKSEENVTGNNDNNIETQEIISLKKEIEMLKERINSNFDTSYADNDAMSTSTISRTDESNRLKDLEGSWEERYGKLRNLAIKLKGKIRELTQAVNKQETEKEELQKKLALSHKTIQNLQNQSDKLEDELECTRKENKQYLSRLNVVANDISKDKLSLADKDEIINDLRQEIENFKKEKQATDIWKKQVSVKVQTLRKELEANNLLKKDFESKILNLSNDLDAKEQALKSEIESHKHTKSLLEQSNNECKKHSVLNLEMQDYERSNKETSKKLDKQLEEITKLKGQVESHKTTINALREQNKIVEERLAESEKNTTSLTFEITTLKKKILTLEDEISHKIDKIHNLTQLLETSRSETEELSTELSKVIAEHQKANNNLKNERDQLRSQVLGLQQNLREVQDNLQLKTDELRVIQMEYEGYKVRAQSVLRQNQNRDVGMEEKLSGEVALYISQNATLTDKLNQNMEKLKSLETSHEKLLKENEIDNKKLTELEGEIHELKNQYAELSAKHERTIAVNAETVRSLKVHADTLSQCYRQQISEQEVRHNREIVELQSRLEKPPTPTEAHPALPTAAREEGEGSESVESALVVGSGHPVPLERLLGSESEQEIGRMEKRLAEQEAKVVHLTALLSDTEQDLLKHVQMNKLLKEEIRRQQRSEEREKHAENLEYLKNVVFKFVTLNSGDERTRLVPVLNTILKLSPDETKKLNLVAKGDGSLKGWTNYLPGWSSPSKPE</sequence>
<dbReference type="EMBL" id="OU896713">
    <property type="protein sequence ID" value="CAH1176160.1"/>
    <property type="molecule type" value="Genomic_DNA"/>
</dbReference>
<proteinExistence type="predicted"/>
<reference evidence="8" key="1">
    <citation type="submission" date="2022-01" db="EMBL/GenBank/DDBJ databases">
        <authorList>
            <person name="King R."/>
        </authorList>
    </citation>
    <scope>NUCLEOTIDE SEQUENCE</scope>
</reference>
<organism evidence="8 9">
    <name type="scientific">Phaedon cochleariae</name>
    <name type="common">Mustard beetle</name>
    <dbReference type="NCBI Taxonomy" id="80249"/>
    <lineage>
        <taxon>Eukaryota</taxon>
        <taxon>Metazoa</taxon>
        <taxon>Ecdysozoa</taxon>
        <taxon>Arthropoda</taxon>
        <taxon>Hexapoda</taxon>
        <taxon>Insecta</taxon>
        <taxon>Pterygota</taxon>
        <taxon>Neoptera</taxon>
        <taxon>Endopterygota</taxon>
        <taxon>Coleoptera</taxon>
        <taxon>Polyphaga</taxon>
        <taxon>Cucujiformia</taxon>
        <taxon>Chrysomeloidea</taxon>
        <taxon>Chrysomelidae</taxon>
        <taxon>Chrysomelinae</taxon>
        <taxon>Chrysomelini</taxon>
        <taxon>Phaedon</taxon>
    </lineage>
</organism>
<feature type="coiled-coil region" evidence="5">
    <location>
        <begin position="1013"/>
        <end position="1068"/>
    </location>
</feature>
<dbReference type="InterPro" id="IPR000237">
    <property type="entry name" value="GRIP_dom"/>
</dbReference>
<dbReference type="PANTHER" id="PTHR18902">
    <property type="entry name" value="NUCLEAR MITOTIC APPARATUS PROTEIN 1-RELATED"/>
    <property type="match status" value="1"/>
</dbReference>
<dbReference type="Pfam" id="PF01465">
    <property type="entry name" value="GRIP"/>
    <property type="match status" value="1"/>
</dbReference>
<feature type="domain" description="GRIP" evidence="7">
    <location>
        <begin position="1414"/>
        <end position="1464"/>
    </location>
</feature>
<dbReference type="SMART" id="SM00755">
    <property type="entry name" value="Grip"/>
    <property type="match status" value="1"/>
</dbReference>
<feature type="coiled-coil region" evidence="5">
    <location>
        <begin position="355"/>
        <end position="487"/>
    </location>
</feature>
<feature type="coiled-coil region" evidence="5">
    <location>
        <begin position="835"/>
        <end position="932"/>
    </location>
</feature>
<accession>A0A9P0DP43</accession>
<evidence type="ECO:0000259" key="7">
    <source>
        <dbReference type="PROSITE" id="PS50913"/>
    </source>
</evidence>
<dbReference type="Proteomes" id="UP001153737">
    <property type="component" value="Chromosome 7"/>
</dbReference>
<feature type="coiled-coil region" evidence="5">
    <location>
        <begin position="525"/>
        <end position="570"/>
    </location>
</feature>
<reference evidence="8" key="2">
    <citation type="submission" date="2022-10" db="EMBL/GenBank/DDBJ databases">
        <authorList>
            <consortium name="ENA_rothamsted_submissions"/>
            <consortium name="culmorum"/>
            <person name="King R."/>
        </authorList>
    </citation>
    <scope>NUCLEOTIDE SEQUENCE</scope>
</reference>
<evidence type="ECO:0000256" key="2">
    <source>
        <dbReference type="ARBA" id="ARBA00022490"/>
    </source>
</evidence>
<feature type="coiled-coil region" evidence="5">
    <location>
        <begin position="1356"/>
        <end position="1390"/>
    </location>
</feature>
<protein>
    <recommendedName>
        <fullName evidence="7">GRIP domain-containing protein</fullName>
    </recommendedName>
</protein>
<dbReference type="Gene3D" id="1.10.287.1490">
    <property type="match status" value="1"/>
</dbReference>
<feature type="coiled-coil region" evidence="5">
    <location>
        <begin position="1111"/>
        <end position="1170"/>
    </location>
</feature>